<dbReference type="InterPro" id="IPR038670">
    <property type="entry name" value="HslJ-like_sf"/>
</dbReference>
<dbReference type="InterPro" id="IPR053147">
    <property type="entry name" value="Hsp_HslJ-like"/>
</dbReference>
<accession>A0A5D0REE3</accession>
<name>A0A5D0REE3_9FLAO</name>
<dbReference type="InterPro" id="IPR005184">
    <property type="entry name" value="DUF306_Meta_HslJ"/>
</dbReference>
<feature type="domain" description="DUF306" evidence="1">
    <location>
        <begin position="35"/>
        <end position="133"/>
    </location>
</feature>
<dbReference type="RefSeq" id="WP_148402661.1">
    <property type="nucleotide sequence ID" value="NZ_VSKK01000001.1"/>
</dbReference>
<dbReference type="OrthoDB" id="880459at2"/>
<dbReference type="Proteomes" id="UP000323720">
    <property type="component" value="Unassembled WGS sequence"/>
</dbReference>
<evidence type="ECO:0000313" key="2">
    <source>
        <dbReference type="EMBL" id="TYB78924.1"/>
    </source>
</evidence>
<dbReference type="Gene3D" id="2.40.128.270">
    <property type="match status" value="1"/>
</dbReference>
<dbReference type="PANTHER" id="PTHR35535">
    <property type="entry name" value="HEAT SHOCK PROTEIN HSLJ"/>
    <property type="match status" value="1"/>
</dbReference>
<sequence>MKYISILFISLYMVSCGNSKDATAMNKLTQLNGDYKISMVGADSSFNEDVTIQFNSDEKTVSGNSGCNLFNGSYTSEGSKLEFGSLATTRKMCDTEANTLEQNVLKALQNTKSYSISTNEISFYDEAHFTILKLENSDTMSAKITTSQSDYQVEYSAVSRGTFLMITYENGSILFQKDRDSKKQTKTLLKDEVVSIEKKIAAINIASLDTLEPPSKAHQYDGAAGATLKVTENETSYQTATFDHGNPPKALEALVSELISLTEKL</sequence>
<dbReference type="AlphaFoldDB" id="A0A5D0REE3"/>
<gene>
    <name evidence="2" type="ORF">ES674_03885</name>
</gene>
<dbReference type="Pfam" id="PF03724">
    <property type="entry name" value="META"/>
    <property type="match status" value="1"/>
</dbReference>
<evidence type="ECO:0000313" key="3">
    <source>
        <dbReference type="Proteomes" id="UP000323720"/>
    </source>
</evidence>
<keyword evidence="3" id="KW-1185">Reference proteome</keyword>
<dbReference type="EMBL" id="VSKK01000001">
    <property type="protein sequence ID" value="TYB78924.1"/>
    <property type="molecule type" value="Genomic_DNA"/>
</dbReference>
<comment type="caution">
    <text evidence="2">The sequence shown here is derived from an EMBL/GenBank/DDBJ whole genome shotgun (WGS) entry which is preliminary data.</text>
</comment>
<protein>
    <submittedName>
        <fullName evidence="2">META domain-containing protein</fullName>
    </submittedName>
</protein>
<proteinExistence type="predicted"/>
<organism evidence="2 3">
    <name type="scientific">Bizionia myxarmorum</name>
    <dbReference type="NCBI Taxonomy" id="291186"/>
    <lineage>
        <taxon>Bacteria</taxon>
        <taxon>Pseudomonadati</taxon>
        <taxon>Bacteroidota</taxon>
        <taxon>Flavobacteriia</taxon>
        <taxon>Flavobacteriales</taxon>
        <taxon>Flavobacteriaceae</taxon>
        <taxon>Bizionia</taxon>
    </lineage>
</organism>
<evidence type="ECO:0000259" key="1">
    <source>
        <dbReference type="Pfam" id="PF03724"/>
    </source>
</evidence>
<reference evidence="2 3" key="1">
    <citation type="submission" date="2019-08" db="EMBL/GenBank/DDBJ databases">
        <title>Genomes of Antarctic Bizionia species.</title>
        <authorList>
            <person name="Bowman J.P."/>
        </authorList>
    </citation>
    <scope>NUCLEOTIDE SEQUENCE [LARGE SCALE GENOMIC DNA]</scope>
    <source>
        <strain evidence="2 3">ADA-4</strain>
    </source>
</reference>
<dbReference type="PANTHER" id="PTHR35535:SF1">
    <property type="entry name" value="HEAT SHOCK PROTEIN HSLJ"/>
    <property type="match status" value="1"/>
</dbReference>